<organism evidence="8 9">
    <name type="scientific">Canna indica</name>
    <name type="common">Indian-shot</name>
    <dbReference type="NCBI Taxonomy" id="4628"/>
    <lineage>
        <taxon>Eukaryota</taxon>
        <taxon>Viridiplantae</taxon>
        <taxon>Streptophyta</taxon>
        <taxon>Embryophyta</taxon>
        <taxon>Tracheophyta</taxon>
        <taxon>Spermatophyta</taxon>
        <taxon>Magnoliopsida</taxon>
        <taxon>Liliopsida</taxon>
        <taxon>Zingiberales</taxon>
        <taxon>Cannaceae</taxon>
        <taxon>Canna</taxon>
    </lineage>
</organism>
<accession>A0AAQ3JQW7</accession>
<dbReference type="GO" id="GO:0005634">
    <property type="term" value="C:nucleus"/>
    <property type="evidence" value="ECO:0007669"/>
    <property type="project" value="UniProtKB-SubCell"/>
</dbReference>
<evidence type="ECO:0000313" key="9">
    <source>
        <dbReference type="Proteomes" id="UP001327560"/>
    </source>
</evidence>
<dbReference type="PROSITE" id="PS50811">
    <property type="entry name" value="WRKY"/>
    <property type="match status" value="1"/>
</dbReference>
<keyword evidence="9" id="KW-1185">Reference proteome</keyword>
<name>A0AAQ3JQW7_9LILI</name>
<evidence type="ECO:0000256" key="2">
    <source>
        <dbReference type="ARBA" id="ARBA00023015"/>
    </source>
</evidence>
<feature type="region of interest" description="Disordered" evidence="6">
    <location>
        <begin position="104"/>
        <end position="143"/>
    </location>
</feature>
<dbReference type="SMART" id="SM00774">
    <property type="entry name" value="WRKY"/>
    <property type="match status" value="1"/>
</dbReference>
<dbReference type="PANTHER" id="PTHR31221:SF83">
    <property type="entry name" value="WRKY TRANSCRIPTION FACTOR 75-RELATED"/>
    <property type="match status" value="1"/>
</dbReference>
<keyword evidence="5" id="KW-0539">Nucleus</keyword>
<dbReference type="EMBL" id="CP136890">
    <property type="protein sequence ID" value="WOK93688.1"/>
    <property type="molecule type" value="Genomic_DNA"/>
</dbReference>
<evidence type="ECO:0000313" key="8">
    <source>
        <dbReference type="EMBL" id="WOK93688.1"/>
    </source>
</evidence>
<keyword evidence="3" id="KW-0238">DNA-binding</keyword>
<dbReference type="SUPFAM" id="SSF118290">
    <property type="entry name" value="WRKY DNA-binding domain"/>
    <property type="match status" value="1"/>
</dbReference>
<proteinExistence type="predicted"/>
<sequence>MGGSSQVFGSSSSIHGGFNLGLKDEIKLHVSSSQLEAHRHLLSDSENNEIRVPGKKEKKVRKPRYAFQIKSQVDILDDGYRWRKYGRKTINNNKFPIYAVIQGKNEAGGEDGNREEENGGKDGEGSKKDGGGSTEDAHTTCFL</sequence>
<keyword evidence="4" id="KW-0804">Transcription</keyword>
<dbReference type="Proteomes" id="UP001327560">
    <property type="component" value="Chromosome 1"/>
</dbReference>
<gene>
    <name evidence="8" type="ORF">Cni_G02388</name>
</gene>
<comment type="subcellular location">
    <subcellularLocation>
        <location evidence="1">Nucleus</location>
    </subcellularLocation>
</comment>
<reference evidence="8 9" key="1">
    <citation type="submission" date="2023-10" db="EMBL/GenBank/DDBJ databases">
        <title>Chromosome-scale genome assembly provides insights into flower coloration mechanisms of Canna indica.</title>
        <authorList>
            <person name="Li C."/>
        </authorList>
    </citation>
    <scope>NUCLEOTIDE SEQUENCE [LARGE SCALE GENOMIC DNA]</scope>
    <source>
        <tissue evidence="8">Flower</tissue>
    </source>
</reference>
<feature type="region of interest" description="Disordered" evidence="6">
    <location>
        <begin position="39"/>
        <end position="58"/>
    </location>
</feature>
<dbReference type="PANTHER" id="PTHR31221">
    <property type="entry name" value="WRKY TRANSCRIPTION FACTOR PROTEIN 1-RELATED"/>
    <property type="match status" value="1"/>
</dbReference>
<evidence type="ECO:0000256" key="5">
    <source>
        <dbReference type="ARBA" id="ARBA00023242"/>
    </source>
</evidence>
<protein>
    <submittedName>
        <fullName evidence="8">WRKY transcription factor 43</fullName>
    </submittedName>
</protein>
<dbReference type="InterPro" id="IPR003657">
    <property type="entry name" value="WRKY_dom"/>
</dbReference>
<evidence type="ECO:0000256" key="4">
    <source>
        <dbReference type="ARBA" id="ARBA00023163"/>
    </source>
</evidence>
<dbReference type="GO" id="GO:0043565">
    <property type="term" value="F:sequence-specific DNA binding"/>
    <property type="evidence" value="ECO:0007669"/>
    <property type="project" value="InterPro"/>
</dbReference>
<feature type="compositionally biased region" description="Basic and acidic residues" evidence="6">
    <location>
        <begin position="39"/>
        <end position="55"/>
    </location>
</feature>
<dbReference type="GO" id="GO:0003700">
    <property type="term" value="F:DNA-binding transcription factor activity"/>
    <property type="evidence" value="ECO:0007669"/>
    <property type="project" value="InterPro"/>
</dbReference>
<evidence type="ECO:0000256" key="1">
    <source>
        <dbReference type="ARBA" id="ARBA00004123"/>
    </source>
</evidence>
<evidence type="ECO:0000259" key="7">
    <source>
        <dbReference type="PROSITE" id="PS50811"/>
    </source>
</evidence>
<evidence type="ECO:0000256" key="3">
    <source>
        <dbReference type="ARBA" id="ARBA00023125"/>
    </source>
</evidence>
<dbReference type="AlphaFoldDB" id="A0AAQ3JQW7"/>
<keyword evidence="2" id="KW-0805">Transcription regulation</keyword>
<dbReference type="InterPro" id="IPR036576">
    <property type="entry name" value="WRKY_dom_sf"/>
</dbReference>
<feature type="domain" description="WRKY" evidence="7">
    <location>
        <begin position="71"/>
        <end position="96"/>
    </location>
</feature>
<dbReference type="Gene3D" id="2.20.25.80">
    <property type="entry name" value="WRKY domain"/>
    <property type="match status" value="1"/>
</dbReference>
<evidence type="ECO:0000256" key="6">
    <source>
        <dbReference type="SAM" id="MobiDB-lite"/>
    </source>
</evidence>
<dbReference type="InterPro" id="IPR044810">
    <property type="entry name" value="WRKY_plant"/>
</dbReference>
<feature type="compositionally biased region" description="Basic and acidic residues" evidence="6">
    <location>
        <begin position="111"/>
        <end position="143"/>
    </location>
</feature>
<dbReference type="Pfam" id="PF03106">
    <property type="entry name" value="WRKY"/>
    <property type="match status" value="1"/>
</dbReference>